<accession>A0A2P8EEB4</accession>
<evidence type="ECO:0000256" key="2">
    <source>
        <dbReference type="PIRSR" id="PIRSR603782-1"/>
    </source>
</evidence>
<keyword evidence="5" id="KW-1185">Reference proteome</keyword>
<keyword evidence="2" id="KW-0479">Metal-binding</keyword>
<dbReference type="PANTHER" id="PTHR12151">
    <property type="entry name" value="ELECTRON TRANSPORT PROTIN SCO1/SENC FAMILY MEMBER"/>
    <property type="match status" value="1"/>
</dbReference>
<evidence type="ECO:0000256" key="3">
    <source>
        <dbReference type="PIRSR" id="PIRSR603782-2"/>
    </source>
</evidence>
<dbReference type="SUPFAM" id="SSF52833">
    <property type="entry name" value="Thioredoxin-like"/>
    <property type="match status" value="1"/>
</dbReference>
<reference evidence="4 5" key="1">
    <citation type="submission" date="2018-03" db="EMBL/GenBank/DDBJ databases">
        <title>Genomic Encyclopedia of Archaeal and Bacterial Type Strains, Phase II (KMG-II): from individual species to whole genera.</title>
        <authorList>
            <person name="Goeker M."/>
        </authorList>
    </citation>
    <scope>NUCLEOTIDE SEQUENCE [LARGE SCALE GENOMIC DNA]</scope>
    <source>
        <strain evidence="4 5">DSM 28057</strain>
    </source>
</reference>
<proteinExistence type="inferred from homology"/>
<evidence type="ECO:0000313" key="4">
    <source>
        <dbReference type="EMBL" id="PSL07783.1"/>
    </source>
</evidence>
<dbReference type="RefSeq" id="WP_106565831.1">
    <property type="nucleotide sequence ID" value="NZ_PYGF01000001.1"/>
</dbReference>
<dbReference type="InterPro" id="IPR003782">
    <property type="entry name" value="SCO1/SenC"/>
</dbReference>
<dbReference type="PANTHER" id="PTHR12151:SF25">
    <property type="entry name" value="LINALOOL DEHYDRATASE_ISOMERASE DOMAIN-CONTAINING PROTEIN"/>
    <property type="match status" value="1"/>
</dbReference>
<protein>
    <submittedName>
        <fullName evidence="4">Protein SCO1/2</fullName>
    </submittedName>
</protein>
<evidence type="ECO:0000256" key="1">
    <source>
        <dbReference type="ARBA" id="ARBA00010996"/>
    </source>
</evidence>
<dbReference type="EMBL" id="PYGF01000001">
    <property type="protein sequence ID" value="PSL07783.1"/>
    <property type="molecule type" value="Genomic_DNA"/>
</dbReference>
<comment type="caution">
    <text evidence="4">The sequence shown here is derived from an EMBL/GenBank/DDBJ whole genome shotgun (WGS) entry which is preliminary data.</text>
</comment>
<dbReference type="CDD" id="cd02968">
    <property type="entry name" value="SCO"/>
    <property type="match status" value="1"/>
</dbReference>
<dbReference type="PROSITE" id="PS51257">
    <property type="entry name" value="PROKAR_LIPOPROTEIN"/>
    <property type="match status" value="1"/>
</dbReference>
<gene>
    <name evidence="4" type="ORF">CLV48_101721</name>
</gene>
<feature type="disulfide bond" description="Redox-active" evidence="3">
    <location>
        <begin position="71"/>
        <end position="75"/>
    </location>
</feature>
<evidence type="ECO:0000313" key="5">
    <source>
        <dbReference type="Proteomes" id="UP000240708"/>
    </source>
</evidence>
<dbReference type="InterPro" id="IPR036249">
    <property type="entry name" value="Thioredoxin-like_sf"/>
</dbReference>
<dbReference type="OrthoDB" id="1523860at2"/>
<organism evidence="4 5">
    <name type="scientific">Cecembia rubra</name>
    <dbReference type="NCBI Taxonomy" id="1485585"/>
    <lineage>
        <taxon>Bacteria</taxon>
        <taxon>Pseudomonadati</taxon>
        <taxon>Bacteroidota</taxon>
        <taxon>Cytophagia</taxon>
        <taxon>Cytophagales</taxon>
        <taxon>Cyclobacteriaceae</taxon>
        <taxon>Cecembia</taxon>
    </lineage>
</organism>
<sequence length="196" mass="22565">MKYTHLILIIFLLFSCQENSTIDYQITEIDQLDELSIYQLPSEWKTQYGESIEFKNLKGKTLVVVMIYTSCKTACPRLVADMRMIEEKVTGKKGKDIQYVLVSIDPKNDTPEKLKAFAKENGLEDQKWLFLQGNEDDVRDFANIMSVKYKQISPIDFSHSNIISVFDKHGVMKFQKEGLGLENDEIVENILAIAKL</sequence>
<feature type="binding site" evidence="2">
    <location>
        <position position="71"/>
    </location>
    <ligand>
        <name>Cu cation</name>
        <dbReference type="ChEBI" id="CHEBI:23378"/>
    </ligand>
</feature>
<dbReference type="AlphaFoldDB" id="A0A2P8EEB4"/>
<name>A0A2P8EEB4_9BACT</name>
<keyword evidence="3" id="KW-1015">Disulfide bond</keyword>
<feature type="binding site" evidence="2">
    <location>
        <position position="75"/>
    </location>
    <ligand>
        <name>Cu cation</name>
        <dbReference type="ChEBI" id="CHEBI:23378"/>
    </ligand>
</feature>
<keyword evidence="2" id="KW-0186">Copper</keyword>
<dbReference type="Gene3D" id="3.40.30.10">
    <property type="entry name" value="Glutaredoxin"/>
    <property type="match status" value="1"/>
</dbReference>
<dbReference type="Proteomes" id="UP000240708">
    <property type="component" value="Unassembled WGS sequence"/>
</dbReference>
<comment type="similarity">
    <text evidence="1">Belongs to the SCO1/2 family.</text>
</comment>
<dbReference type="GO" id="GO:0046872">
    <property type="term" value="F:metal ion binding"/>
    <property type="evidence" value="ECO:0007669"/>
    <property type="project" value="UniProtKB-KW"/>
</dbReference>
<feature type="binding site" evidence="2">
    <location>
        <position position="159"/>
    </location>
    <ligand>
        <name>Cu cation</name>
        <dbReference type="ChEBI" id="CHEBI:23378"/>
    </ligand>
</feature>
<dbReference type="Pfam" id="PF02630">
    <property type="entry name" value="SCO1-SenC"/>
    <property type="match status" value="1"/>
</dbReference>